<dbReference type="EMBL" id="JAUKUA010000004">
    <property type="protein sequence ID" value="KAK0716279.1"/>
    <property type="molecule type" value="Genomic_DNA"/>
</dbReference>
<evidence type="ECO:0008006" key="3">
    <source>
        <dbReference type="Google" id="ProtNLM"/>
    </source>
</evidence>
<dbReference type="Proteomes" id="UP001172102">
    <property type="component" value="Unassembled WGS sequence"/>
</dbReference>
<protein>
    <recommendedName>
        <fullName evidence="3">DUF4238 domain-containing protein</fullName>
    </recommendedName>
</protein>
<dbReference type="InterPro" id="IPR025332">
    <property type="entry name" value="DUF4238"/>
</dbReference>
<gene>
    <name evidence="1" type="ORF">B0H67DRAFT_490925</name>
</gene>
<comment type="caution">
    <text evidence="1">The sequence shown here is derived from an EMBL/GenBank/DDBJ whole genome shotgun (WGS) entry which is preliminary data.</text>
</comment>
<keyword evidence="2" id="KW-1185">Reference proteome</keyword>
<dbReference type="Pfam" id="PF14022">
    <property type="entry name" value="DUF4238"/>
    <property type="match status" value="1"/>
</dbReference>
<name>A0AA40AI53_9PEZI</name>
<proteinExistence type="predicted"/>
<dbReference type="AlphaFoldDB" id="A0AA40AI53"/>
<organism evidence="1 2">
    <name type="scientific">Lasiosphaeris hirsuta</name>
    <dbReference type="NCBI Taxonomy" id="260670"/>
    <lineage>
        <taxon>Eukaryota</taxon>
        <taxon>Fungi</taxon>
        <taxon>Dikarya</taxon>
        <taxon>Ascomycota</taxon>
        <taxon>Pezizomycotina</taxon>
        <taxon>Sordariomycetes</taxon>
        <taxon>Sordariomycetidae</taxon>
        <taxon>Sordariales</taxon>
        <taxon>Lasiosphaeriaceae</taxon>
        <taxon>Lasiosphaeris</taxon>
    </lineage>
</organism>
<evidence type="ECO:0000313" key="1">
    <source>
        <dbReference type="EMBL" id="KAK0716279.1"/>
    </source>
</evidence>
<accession>A0AA40AI53</accession>
<evidence type="ECO:0000313" key="2">
    <source>
        <dbReference type="Proteomes" id="UP001172102"/>
    </source>
</evidence>
<sequence>MAATLDSQYQHFVPQFLLKNFSHQYKRGGRRRGKRNDNEPFYGQVVVRNLDLSLTPPGICEKSISRILGQINMYKDTAAQSDQQQRLEAKLSSFESRASTIFQRFTRAFAQKQDGVWLSRDERDLIRKFLFLLKYRGGKFYRRFCHETPKQYDADDRETMWEYMANKGFERPLDVWLDNLEAIMELDMDPSTDWLEQLRKRMYPEDAEWFYSHTEHYYMAICTPSDPDDEFILTDNAYNVFEGPNLFVRGRDTGEVGGATYTPLHEFAPISPKLIIILRNRIFPLPGESEDELTWMNRELRRLCVLGPRHKDVLASSLLVDLPVRVAENNYTRDSYDSGHWEKKKEHNFFFRFFSIDSMHVNTVNAILLDNCYHCTSIVFESQANFARTLEWYLTAQCTVGKVILGTDTDVRWETLKKLEAVSHSLGSRKETVWERPECPEVPSYEAFRRNVYKRRQNLSRILSGEQHVLESPFFGGTSSPLPDPLRSYENLGGSWETVGTDLNQTLRMWALRVMIDTWSKGADESIRHRNRLLLTEAYLRLPPRRVLFFVKISRFEIMCHDAGIESESDFIYGKHQDPFYGPEDTIAEGK</sequence>
<reference evidence="1" key="1">
    <citation type="submission" date="2023-06" db="EMBL/GenBank/DDBJ databases">
        <title>Genome-scale phylogeny and comparative genomics of the fungal order Sordariales.</title>
        <authorList>
            <consortium name="Lawrence Berkeley National Laboratory"/>
            <person name="Hensen N."/>
            <person name="Bonometti L."/>
            <person name="Westerberg I."/>
            <person name="Brannstrom I.O."/>
            <person name="Guillou S."/>
            <person name="Cros-Aarteil S."/>
            <person name="Calhoun S."/>
            <person name="Haridas S."/>
            <person name="Kuo A."/>
            <person name="Mondo S."/>
            <person name="Pangilinan J."/>
            <person name="Riley R."/>
            <person name="Labutti K."/>
            <person name="Andreopoulos B."/>
            <person name="Lipzen A."/>
            <person name="Chen C."/>
            <person name="Yanf M."/>
            <person name="Daum C."/>
            <person name="Ng V."/>
            <person name="Clum A."/>
            <person name="Steindorff A."/>
            <person name="Ohm R."/>
            <person name="Martin F."/>
            <person name="Silar P."/>
            <person name="Natvig D."/>
            <person name="Lalanne C."/>
            <person name="Gautier V."/>
            <person name="Ament-Velasquez S.L."/>
            <person name="Kruys A."/>
            <person name="Hutchinson M.I."/>
            <person name="Powell A.J."/>
            <person name="Barry K."/>
            <person name="Miller A.N."/>
            <person name="Grigoriev I.V."/>
            <person name="Debuchy R."/>
            <person name="Gladieux P."/>
            <person name="Thoren M.H."/>
            <person name="Johannesson H."/>
        </authorList>
    </citation>
    <scope>NUCLEOTIDE SEQUENCE</scope>
    <source>
        <strain evidence="1">SMH4607-1</strain>
    </source>
</reference>